<gene>
    <name evidence="1" type="ORF">MANES_02G186200</name>
</gene>
<proteinExistence type="predicted"/>
<protein>
    <submittedName>
        <fullName evidence="1">Uncharacterized protein</fullName>
    </submittedName>
</protein>
<reference evidence="1" key="1">
    <citation type="submission" date="2016-02" db="EMBL/GenBank/DDBJ databases">
        <title>WGS assembly of Manihot esculenta.</title>
        <authorList>
            <person name="Bredeson J.V."/>
            <person name="Prochnik S.E."/>
            <person name="Lyons J.B."/>
            <person name="Schmutz J."/>
            <person name="Grimwood J."/>
            <person name="Vrebalov J."/>
            <person name="Bart R.S."/>
            <person name="Amuge T."/>
            <person name="Ferguson M.E."/>
            <person name="Green R."/>
            <person name="Putnam N."/>
            <person name="Stites J."/>
            <person name="Rounsley S."/>
            <person name="Rokhsar D.S."/>
        </authorList>
    </citation>
    <scope>NUCLEOTIDE SEQUENCE [LARGE SCALE GENOMIC DNA]</scope>
    <source>
        <tissue evidence="1">Leaf</tissue>
    </source>
</reference>
<dbReference type="AlphaFoldDB" id="A0A2C9WFI6"/>
<accession>A0A2C9WFI6</accession>
<organism evidence="1">
    <name type="scientific">Manihot esculenta</name>
    <name type="common">Cassava</name>
    <name type="synonym">Jatropha manihot</name>
    <dbReference type="NCBI Taxonomy" id="3983"/>
    <lineage>
        <taxon>Eukaryota</taxon>
        <taxon>Viridiplantae</taxon>
        <taxon>Streptophyta</taxon>
        <taxon>Embryophyta</taxon>
        <taxon>Tracheophyta</taxon>
        <taxon>Spermatophyta</taxon>
        <taxon>Magnoliopsida</taxon>
        <taxon>eudicotyledons</taxon>
        <taxon>Gunneridae</taxon>
        <taxon>Pentapetalae</taxon>
        <taxon>rosids</taxon>
        <taxon>fabids</taxon>
        <taxon>Malpighiales</taxon>
        <taxon>Euphorbiaceae</taxon>
        <taxon>Crotonoideae</taxon>
        <taxon>Manihoteae</taxon>
        <taxon>Manihot</taxon>
    </lineage>
</organism>
<name>A0A2C9WFI6_MANES</name>
<dbReference type="EMBL" id="CM004388">
    <property type="protein sequence ID" value="OAY58540.1"/>
    <property type="molecule type" value="Genomic_DNA"/>
</dbReference>
<sequence length="48" mass="5377">MLPRWRLPGAATSVMQEAAWSCATAMLGGLWCCTLNPCFLFQQWRIGC</sequence>
<evidence type="ECO:0000313" key="1">
    <source>
        <dbReference type="EMBL" id="OAY58540.1"/>
    </source>
</evidence>